<gene>
    <name evidence="1" type="ORF">AVEN_272513_1</name>
</gene>
<name>A0A4Y2SKX0_ARAVE</name>
<dbReference type="AlphaFoldDB" id="A0A4Y2SKX0"/>
<proteinExistence type="predicted"/>
<reference evidence="1 2" key="1">
    <citation type="journal article" date="2019" name="Sci. Rep.">
        <title>Orb-weaving spider Araneus ventricosus genome elucidates the spidroin gene catalogue.</title>
        <authorList>
            <person name="Kono N."/>
            <person name="Nakamura H."/>
            <person name="Ohtoshi R."/>
            <person name="Moran D.A.P."/>
            <person name="Shinohara A."/>
            <person name="Yoshida Y."/>
            <person name="Fujiwara M."/>
            <person name="Mori M."/>
            <person name="Tomita M."/>
            <person name="Arakawa K."/>
        </authorList>
    </citation>
    <scope>NUCLEOTIDE SEQUENCE [LARGE SCALE GENOMIC DNA]</scope>
</reference>
<accession>A0A4Y2SKX0</accession>
<dbReference type="EMBL" id="BGPR01022035">
    <property type="protein sequence ID" value="GBN87899.1"/>
    <property type="molecule type" value="Genomic_DNA"/>
</dbReference>
<evidence type="ECO:0000313" key="1">
    <source>
        <dbReference type="EMBL" id="GBN87899.1"/>
    </source>
</evidence>
<organism evidence="1 2">
    <name type="scientific">Araneus ventricosus</name>
    <name type="common">Orbweaver spider</name>
    <name type="synonym">Epeira ventricosa</name>
    <dbReference type="NCBI Taxonomy" id="182803"/>
    <lineage>
        <taxon>Eukaryota</taxon>
        <taxon>Metazoa</taxon>
        <taxon>Ecdysozoa</taxon>
        <taxon>Arthropoda</taxon>
        <taxon>Chelicerata</taxon>
        <taxon>Arachnida</taxon>
        <taxon>Araneae</taxon>
        <taxon>Araneomorphae</taxon>
        <taxon>Entelegynae</taxon>
        <taxon>Araneoidea</taxon>
        <taxon>Araneidae</taxon>
        <taxon>Araneus</taxon>
    </lineage>
</organism>
<dbReference type="Proteomes" id="UP000499080">
    <property type="component" value="Unassembled WGS sequence"/>
</dbReference>
<comment type="caution">
    <text evidence="1">The sequence shown here is derived from an EMBL/GenBank/DDBJ whole genome shotgun (WGS) entry which is preliminary data.</text>
</comment>
<evidence type="ECO:0000313" key="2">
    <source>
        <dbReference type="Proteomes" id="UP000499080"/>
    </source>
</evidence>
<sequence>MKQTILQKDFRIYHPLVAFPGSSFQSRLASDLSTSQETRANPYFPCPQLSRPYPISASTENICIKISQTWLLNCKYQPIAPAALFALRHFPKPAWSFLFAENSMDSVNEMAEGIIIRLGSYVASVNWIRSKVF</sequence>
<protein>
    <submittedName>
        <fullName evidence="1">Uncharacterized protein</fullName>
    </submittedName>
</protein>
<keyword evidence="2" id="KW-1185">Reference proteome</keyword>